<protein>
    <submittedName>
        <fullName evidence="2">Uncharacterized protein</fullName>
    </submittedName>
</protein>
<keyword evidence="1" id="KW-0472">Membrane</keyword>
<dbReference type="RefSeq" id="WP_100906640.1">
    <property type="nucleotide sequence ID" value="NZ_CP017766.1"/>
</dbReference>
<keyword evidence="1" id="KW-1133">Transmembrane helix</keyword>
<feature type="transmembrane region" description="Helical" evidence="1">
    <location>
        <begin position="6"/>
        <end position="28"/>
    </location>
</feature>
<gene>
    <name evidence="2" type="ORF">BK007_12035</name>
</gene>
<sequence>MDIGKWDILGLIAIGFLVYAVVASVFISSDDSSIQSNREINESLSAEEKALLEKCLALEKDPEFLSAINNFVKSIDRESPPVMKKLIVTNITSETEAEVYLVVVHSTVRGDRASITYHGNWTKSSGVWKAEDDFK</sequence>
<reference evidence="2 3" key="1">
    <citation type="submission" date="2016-10" db="EMBL/GenBank/DDBJ databases">
        <title>Comparative genomics between deep and shallow subseafloor isolates.</title>
        <authorList>
            <person name="Ishii S."/>
            <person name="Miller J.R."/>
            <person name="Sutton G."/>
            <person name="Suzuki S."/>
            <person name="Methe B."/>
            <person name="Inagaki F."/>
            <person name="Imachi H."/>
        </authorList>
    </citation>
    <scope>NUCLEOTIDE SEQUENCE [LARGE SCALE GENOMIC DNA]</scope>
    <source>
        <strain evidence="2 3">MO-MB1</strain>
    </source>
</reference>
<proteinExistence type="predicted"/>
<evidence type="ECO:0000313" key="3">
    <source>
        <dbReference type="Proteomes" id="UP000232806"/>
    </source>
</evidence>
<dbReference type="GeneID" id="35122345"/>
<evidence type="ECO:0000313" key="2">
    <source>
        <dbReference type="EMBL" id="AUB56661.1"/>
    </source>
</evidence>
<evidence type="ECO:0000256" key="1">
    <source>
        <dbReference type="SAM" id="Phobius"/>
    </source>
</evidence>
<keyword evidence="1" id="KW-0812">Transmembrane</keyword>
<dbReference type="AlphaFoldDB" id="A0A2H4VF00"/>
<dbReference type="EMBL" id="CP017766">
    <property type="protein sequence ID" value="AUB56661.1"/>
    <property type="molecule type" value="Genomic_DNA"/>
</dbReference>
<name>A0A2H4VF00_9EURY</name>
<organism evidence="2 3">
    <name type="scientific">Methanobacterium subterraneum</name>
    <dbReference type="NCBI Taxonomy" id="59277"/>
    <lineage>
        <taxon>Archaea</taxon>
        <taxon>Methanobacteriati</taxon>
        <taxon>Methanobacteriota</taxon>
        <taxon>Methanomada group</taxon>
        <taxon>Methanobacteria</taxon>
        <taxon>Methanobacteriales</taxon>
        <taxon>Methanobacteriaceae</taxon>
        <taxon>Methanobacterium</taxon>
    </lineage>
</organism>
<accession>A0A2H4VF00</accession>
<dbReference type="Proteomes" id="UP000232806">
    <property type="component" value="Chromosome"/>
</dbReference>